<gene>
    <name evidence="1" type="ORF">P6N53_15070</name>
</gene>
<proteinExistence type="predicted"/>
<keyword evidence="2" id="KW-1185">Reference proteome</keyword>
<dbReference type="Proteomes" id="UP001172911">
    <property type="component" value="Unassembled WGS sequence"/>
</dbReference>
<sequence length="146" mass="16895">MQQSDLDVIKEYGSSAFSPDFGAWADLQYEDENGQDMARTTMVLVNPAWAEPLEKAGGEYFTNWAYDPELDMYFLLVKWQNGIRLPIAFEKETAGKLLFDPYVHQPFDIMIANKQLSGNIEQDDTLRMRVLWDNKFSKSTQANWPQ</sequence>
<evidence type="ECO:0000313" key="1">
    <source>
        <dbReference type="EMBL" id="MDO7788547.1"/>
    </source>
</evidence>
<dbReference type="EMBL" id="JARPTC010000022">
    <property type="protein sequence ID" value="MDO7788547.1"/>
    <property type="molecule type" value="Genomic_DNA"/>
</dbReference>
<name>A0AAW7ZGP8_9FIRM</name>
<reference evidence="1" key="1">
    <citation type="journal article" date="2023" name="J. Hazard. Mater.">
        <title>Anaerobic biodegradation of pyrene and benzo[a]pyrene by a new sulfate-reducing Desulforamulus aquiferis strain DSA.</title>
        <authorList>
            <person name="Zhang Z."/>
            <person name="Sun J."/>
            <person name="Gong X."/>
            <person name="Wang C."/>
            <person name="Wang H."/>
        </authorList>
    </citation>
    <scope>NUCLEOTIDE SEQUENCE</scope>
    <source>
        <strain evidence="1">DSA</strain>
    </source>
</reference>
<comment type="caution">
    <text evidence="1">The sequence shown here is derived from an EMBL/GenBank/DDBJ whole genome shotgun (WGS) entry which is preliminary data.</text>
</comment>
<reference evidence="1" key="2">
    <citation type="submission" date="2023-03" db="EMBL/GenBank/DDBJ databases">
        <authorList>
            <person name="Zhang Z."/>
        </authorList>
    </citation>
    <scope>NUCLEOTIDE SEQUENCE</scope>
    <source>
        <strain evidence="1">DSA</strain>
    </source>
</reference>
<accession>A0AAW7ZGP8</accession>
<evidence type="ECO:0000313" key="2">
    <source>
        <dbReference type="Proteomes" id="UP001172911"/>
    </source>
</evidence>
<dbReference type="AlphaFoldDB" id="A0AAW7ZGP8"/>
<protein>
    <submittedName>
        <fullName evidence="1">Uncharacterized protein</fullName>
    </submittedName>
</protein>
<dbReference type="RefSeq" id="WP_304544585.1">
    <property type="nucleotide sequence ID" value="NZ_JARPTC010000022.1"/>
</dbReference>
<organism evidence="1 2">
    <name type="scientific">Desulforamulus aquiferis</name>
    <dbReference type="NCBI Taxonomy" id="1397668"/>
    <lineage>
        <taxon>Bacteria</taxon>
        <taxon>Bacillati</taxon>
        <taxon>Bacillota</taxon>
        <taxon>Clostridia</taxon>
        <taxon>Eubacteriales</taxon>
        <taxon>Peptococcaceae</taxon>
        <taxon>Desulforamulus</taxon>
    </lineage>
</organism>